<evidence type="ECO:0000313" key="2">
    <source>
        <dbReference type="EMBL" id="RCN46365.1"/>
    </source>
</evidence>
<accession>A0A368GTP5</accession>
<sequence length="76" mass="8823">MFGLMAAWHNSAWLGLTKNYHQCIINCVWILFSYLNPILLIVLNKTIRGKILGFILPKRFKKKLIQSRTTTVTVTM</sequence>
<dbReference type="Proteomes" id="UP000252519">
    <property type="component" value="Unassembled WGS sequence"/>
</dbReference>
<evidence type="ECO:0000313" key="3">
    <source>
        <dbReference type="Proteomes" id="UP000252519"/>
    </source>
</evidence>
<proteinExistence type="predicted"/>
<dbReference type="EMBL" id="JOJR01000081">
    <property type="protein sequence ID" value="RCN46365.1"/>
    <property type="molecule type" value="Genomic_DNA"/>
</dbReference>
<keyword evidence="1" id="KW-1133">Transmembrane helix</keyword>
<organism evidence="2 3">
    <name type="scientific">Ancylostoma caninum</name>
    <name type="common">Dog hookworm</name>
    <dbReference type="NCBI Taxonomy" id="29170"/>
    <lineage>
        <taxon>Eukaryota</taxon>
        <taxon>Metazoa</taxon>
        <taxon>Ecdysozoa</taxon>
        <taxon>Nematoda</taxon>
        <taxon>Chromadorea</taxon>
        <taxon>Rhabditida</taxon>
        <taxon>Rhabditina</taxon>
        <taxon>Rhabditomorpha</taxon>
        <taxon>Strongyloidea</taxon>
        <taxon>Ancylostomatidae</taxon>
        <taxon>Ancylostomatinae</taxon>
        <taxon>Ancylostoma</taxon>
    </lineage>
</organism>
<keyword evidence="3" id="KW-1185">Reference proteome</keyword>
<dbReference type="SUPFAM" id="SSF81321">
    <property type="entry name" value="Family A G protein-coupled receptor-like"/>
    <property type="match status" value="1"/>
</dbReference>
<reference evidence="2 3" key="1">
    <citation type="submission" date="2014-10" db="EMBL/GenBank/DDBJ databases">
        <title>Draft genome of the hookworm Ancylostoma caninum.</title>
        <authorList>
            <person name="Mitreva M."/>
        </authorList>
    </citation>
    <scope>NUCLEOTIDE SEQUENCE [LARGE SCALE GENOMIC DNA]</scope>
    <source>
        <strain evidence="2 3">Baltimore</strain>
    </source>
</reference>
<protein>
    <submittedName>
        <fullName evidence="2">Uncharacterized protein</fullName>
    </submittedName>
</protein>
<evidence type="ECO:0000256" key="1">
    <source>
        <dbReference type="SAM" id="Phobius"/>
    </source>
</evidence>
<comment type="caution">
    <text evidence="2">The sequence shown here is derived from an EMBL/GenBank/DDBJ whole genome shotgun (WGS) entry which is preliminary data.</text>
</comment>
<dbReference type="AlphaFoldDB" id="A0A368GTP5"/>
<keyword evidence="1" id="KW-0812">Transmembrane</keyword>
<feature type="transmembrane region" description="Helical" evidence="1">
    <location>
        <begin position="20"/>
        <end position="43"/>
    </location>
</feature>
<keyword evidence="1" id="KW-0472">Membrane</keyword>
<gene>
    <name evidence="2" type="ORF">ANCCAN_07660</name>
</gene>
<dbReference type="OrthoDB" id="5793951at2759"/>
<name>A0A368GTP5_ANCCA</name>